<dbReference type="Gene3D" id="3.40.630.30">
    <property type="match status" value="1"/>
</dbReference>
<evidence type="ECO:0000313" key="3">
    <source>
        <dbReference type="Proteomes" id="UP000729733"/>
    </source>
</evidence>
<dbReference type="Proteomes" id="UP000729733">
    <property type="component" value="Unassembled WGS sequence"/>
</dbReference>
<dbReference type="InterPro" id="IPR000182">
    <property type="entry name" value="GNAT_dom"/>
</dbReference>
<dbReference type="PANTHER" id="PTHR43451:SF1">
    <property type="entry name" value="ACETYLTRANSFERASE"/>
    <property type="match status" value="1"/>
</dbReference>
<dbReference type="GO" id="GO:0016747">
    <property type="term" value="F:acyltransferase activity, transferring groups other than amino-acyl groups"/>
    <property type="evidence" value="ECO:0007669"/>
    <property type="project" value="InterPro"/>
</dbReference>
<dbReference type="EMBL" id="JADWDC010000010">
    <property type="protein sequence ID" value="MCC0176602.1"/>
    <property type="molecule type" value="Genomic_DNA"/>
</dbReference>
<organism evidence="2 3">
    <name type="scientific">Waterburya agarophytonicola KI4</name>
    <dbReference type="NCBI Taxonomy" id="2874699"/>
    <lineage>
        <taxon>Bacteria</taxon>
        <taxon>Bacillati</taxon>
        <taxon>Cyanobacteriota</taxon>
        <taxon>Cyanophyceae</taxon>
        <taxon>Pleurocapsales</taxon>
        <taxon>Hyellaceae</taxon>
        <taxon>Waterburya</taxon>
        <taxon>Waterburya agarophytonicola</taxon>
    </lineage>
</organism>
<protein>
    <submittedName>
        <fullName evidence="2">GNAT family N-acetyltransferase</fullName>
    </submittedName>
</protein>
<gene>
    <name evidence="2" type="ORF">I4641_06370</name>
</gene>
<name>A0A964BPR8_9CYAN</name>
<evidence type="ECO:0000259" key="1">
    <source>
        <dbReference type="PROSITE" id="PS51186"/>
    </source>
</evidence>
<dbReference type="CDD" id="cd04301">
    <property type="entry name" value="NAT_SF"/>
    <property type="match status" value="1"/>
</dbReference>
<comment type="caution">
    <text evidence="2">The sequence shown here is derived from an EMBL/GenBank/DDBJ whole genome shotgun (WGS) entry which is preliminary data.</text>
</comment>
<reference evidence="2" key="1">
    <citation type="journal article" date="2021" name="Antonie Van Leeuwenhoek">
        <title>Draft genome and description of Waterburya agarophytonicola gen. nov. sp. nov. (Pleurocapsales, Cyanobacteria): a seaweed symbiont.</title>
        <authorList>
            <person name="Bonthond G."/>
            <person name="Shalygin S."/>
            <person name="Bayer T."/>
            <person name="Weinberger F."/>
        </authorList>
    </citation>
    <scope>NUCLEOTIDE SEQUENCE</scope>
    <source>
        <strain evidence="2">KI4</strain>
    </source>
</reference>
<keyword evidence="3" id="KW-1185">Reference proteome</keyword>
<dbReference type="Pfam" id="PF13673">
    <property type="entry name" value="Acetyltransf_10"/>
    <property type="match status" value="1"/>
</dbReference>
<feature type="domain" description="N-acetyltransferase" evidence="1">
    <location>
        <begin position="1"/>
        <end position="86"/>
    </location>
</feature>
<proteinExistence type="predicted"/>
<dbReference type="SUPFAM" id="SSF55729">
    <property type="entry name" value="Acyl-CoA N-acyltransferases (Nat)"/>
    <property type="match status" value="1"/>
</dbReference>
<dbReference type="AlphaFoldDB" id="A0A964BPR8"/>
<accession>A0A964BPR8</accession>
<dbReference type="InterPro" id="IPR052564">
    <property type="entry name" value="N-acetyltrans/Recomb-assoc"/>
</dbReference>
<dbReference type="PANTHER" id="PTHR43451">
    <property type="entry name" value="ACETYLTRANSFERASE (GNAT) FAMILY PROTEIN"/>
    <property type="match status" value="1"/>
</dbReference>
<sequence>MGELESNGHIDCFYTHYQYQGKGVGTKIYQTIENKAIELNLPRLYLEASITAKPFFIHQGFVKLKKQQVVCRGEKFTNYLMEKRLI</sequence>
<evidence type="ECO:0000313" key="2">
    <source>
        <dbReference type="EMBL" id="MCC0176602.1"/>
    </source>
</evidence>
<dbReference type="PROSITE" id="PS51186">
    <property type="entry name" value="GNAT"/>
    <property type="match status" value="1"/>
</dbReference>
<dbReference type="InterPro" id="IPR016181">
    <property type="entry name" value="Acyl_CoA_acyltransferase"/>
</dbReference>